<sequence length="302" mass="30596">MFGCSTSARNARSAAAAASESASPVSSRPFSTTHRSLTLWSRARYTQPSPPCARQPSTSYCPPSTSPGFSFGVKENRCPQDAQNPSVRPGRPSRPRPTFSPHRLQYRRFSGTSGFSMIADAGSRNGTGGTSTSPAPSIPRRADPVEPVPRVPPRDAVRPELPDPLVGSLPDPPDDPVPDGADGPVPQPGPVPDAPVPDPPVPDAPVPDGRVPGVPAATPGPPVAADAGRSTDVAGAFTTVTGACGGGGAGAGAGPEPGSAGGGSASGAIPHTSQKPSSPTSPVQPGWVHRVMWSPSRRSRAT</sequence>
<feature type="compositionally biased region" description="Basic and acidic residues" evidence="1">
    <location>
        <begin position="152"/>
        <end position="161"/>
    </location>
</feature>
<evidence type="ECO:0000313" key="3">
    <source>
        <dbReference type="Proteomes" id="UP000501240"/>
    </source>
</evidence>
<feature type="compositionally biased region" description="Polar residues" evidence="1">
    <location>
        <begin position="29"/>
        <end position="47"/>
    </location>
</feature>
<dbReference type="AlphaFoldDB" id="A0A7D3ZLW7"/>
<keyword evidence="3" id="KW-1185">Reference proteome</keyword>
<proteinExistence type="predicted"/>
<feature type="compositionally biased region" description="Low complexity" evidence="1">
    <location>
        <begin position="1"/>
        <end position="28"/>
    </location>
</feature>
<feature type="compositionally biased region" description="Low complexity" evidence="1">
    <location>
        <begin position="85"/>
        <end position="103"/>
    </location>
</feature>
<feature type="compositionally biased region" description="Polar residues" evidence="1">
    <location>
        <begin position="271"/>
        <end position="283"/>
    </location>
</feature>
<gene>
    <name evidence="2" type="ORF">ACTIVE_5064</name>
</gene>
<organism evidence="2 3">
    <name type="scientific">Actinomadura verrucosospora</name>
    <dbReference type="NCBI Taxonomy" id="46165"/>
    <lineage>
        <taxon>Bacteria</taxon>
        <taxon>Bacillati</taxon>
        <taxon>Actinomycetota</taxon>
        <taxon>Actinomycetes</taxon>
        <taxon>Streptosporangiales</taxon>
        <taxon>Thermomonosporaceae</taxon>
        <taxon>Actinomadura</taxon>
    </lineage>
</organism>
<protein>
    <submittedName>
        <fullName evidence="2">Autotransporter</fullName>
    </submittedName>
</protein>
<evidence type="ECO:0000313" key="2">
    <source>
        <dbReference type="EMBL" id="QKG23421.1"/>
    </source>
</evidence>
<feature type="compositionally biased region" description="Pro residues" evidence="1">
    <location>
        <begin position="185"/>
        <end position="205"/>
    </location>
</feature>
<reference evidence="2 3" key="1">
    <citation type="submission" date="2020-05" db="EMBL/GenBank/DDBJ databases">
        <title>Actinomadura verrucosospora NRRL-B18236 (PFL_A860) Genome sequencing and assembly.</title>
        <authorList>
            <person name="Samborskyy M."/>
        </authorList>
    </citation>
    <scope>NUCLEOTIDE SEQUENCE [LARGE SCALE GENOMIC DNA]</scope>
    <source>
        <strain evidence="2 3">NRRL:B18236</strain>
    </source>
</reference>
<feature type="region of interest" description="Disordered" evidence="1">
    <location>
        <begin position="1"/>
        <end position="302"/>
    </location>
</feature>
<dbReference type="EMBL" id="CP053892">
    <property type="protein sequence ID" value="QKG23421.1"/>
    <property type="molecule type" value="Genomic_DNA"/>
</dbReference>
<dbReference type="Proteomes" id="UP000501240">
    <property type="component" value="Chromosome"/>
</dbReference>
<evidence type="ECO:0000256" key="1">
    <source>
        <dbReference type="SAM" id="MobiDB-lite"/>
    </source>
</evidence>
<accession>A0A7D3ZLW7</accession>
<name>A0A7D3ZLW7_ACTVE</name>
<feature type="compositionally biased region" description="Gly residues" evidence="1">
    <location>
        <begin position="243"/>
        <end position="265"/>
    </location>
</feature>
<feature type="compositionally biased region" description="Low complexity" evidence="1">
    <location>
        <begin position="56"/>
        <end position="67"/>
    </location>
</feature>
<feature type="compositionally biased region" description="Low complexity" evidence="1">
    <location>
        <begin position="206"/>
        <end position="242"/>
    </location>
</feature>